<dbReference type="SUPFAM" id="SSF53822">
    <property type="entry name" value="Periplasmic binding protein-like I"/>
    <property type="match status" value="1"/>
</dbReference>
<evidence type="ECO:0000313" key="8">
    <source>
        <dbReference type="EMBL" id="PEG30907.1"/>
    </source>
</evidence>
<evidence type="ECO:0000256" key="1">
    <source>
        <dbReference type="ARBA" id="ARBA00010062"/>
    </source>
</evidence>
<evidence type="ECO:0000256" key="4">
    <source>
        <dbReference type="ARBA" id="ARBA00022970"/>
    </source>
</evidence>
<gene>
    <name evidence="8" type="ORF">CQ394_04070</name>
</gene>
<dbReference type="InterPro" id="IPR028081">
    <property type="entry name" value="Leu-bd"/>
</dbReference>
<dbReference type="Gene3D" id="3.40.50.2300">
    <property type="match status" value="2"/>
</dbReference>
<dbReference type="PRINTS" id="PR00337">
    <property type="entry name" value="LEUILEVALBP"/>
</dbReference>
<sequence>MKKRVLSLVLGVLMSITFISCGSTSSSPSDSKSESSSSESTASGDTIPIGVISPSSGALSDYGIAVNNAIALAIDEINASGGVLGKQIKATYLDDKHDSAEAVNCYNKLKGDKVVAVIGSVASADTSAIASVAAKDGKLILTPTSTNDAITGLGNSIFRACYTDSHQGEIMATFASKNLKAKTAGILYNTTDEYSTGLKDSFESAGKNSGLEITTTEGYGNGDVDFNTQLTKIASLNPDVLFVPDYYGTDTLIASQARAAGYTGPILGADGWDGVIEATDSGSMEALNNCFFSNHYSSDDTSEKVQNFIKAYKDKYDGKTPNALAALAYDSTYMVKEALEKAGATDDASIVKAMTGMTYEGVTGNIALDENRNPKKGAAIIEIKDGKYTWNSTVE</sequence>
<evidence type="ECO:0000313" key="9">
    <source>
        <dbReference type="Proteomes" id="UP000220840"/>
    </source>
</evidence>
<dbReference type="CDD" id="cd06347">
    <property type="entry name" value="PBP1_ABC_LivK_ligand_binding-like"/>
    <property type="match status" value="1"/>
</dbReference>
<dbReference type="EMBL" id="PDCJ01000001">
    <property type="protein sequence ID" value="PEG30907.1"/>
    <property type="molecule type" value="Genomic_DNA"/>
</dbReference>
<evidence type="ECO:0000259" key="7">
    <source>
        <dbReference type="Pfam" id="PF13458"/>
    </source>
</evidence>
<accession>A0A2A7MHB0</accession>
<evidence type="ECO:0000256" key="5">
    <source>
        <dbReference type="SAM" id="MobiDB-lite"/>
    </source>
</evidence>
<feature type="domain" description="Leucine-binding protein" evidence="7">
    <location>
        <begin position="46"/>
        <end position="386"/>
    </location>
</feature>
<dbReference type="RefSeq" id="WP_058295071.1">
    <property type="nucleotide sequence ID" value="NZ_CAMRXB010000084.1"/>
</dbReference>
<evidence type="ECO:0000256" key="6">
    <source>
        <dbReference type="SAM" id="SignalP"/>
    </source>
</evidence>
<dbReference type="STRING" id="137838.GCA_001458595_02278"/>
<comment type="similarity">
    <text evidence="1">Belongs to the leucine-binding protein family.</text>
</comment>
<name>A0A2A7MHB0_9CLOT</name>
<organism evidence="8 9">
    <name type="scientific">Clostridium neonatale</name>
    <dbReference type="NCBI Taxonomy" id="137838"/>
    <lineage>
        <taxon>Bacteria</taxon>
        <taxon>Bacillati</taxon>
        <taxon>Bacillota</taxon>
        <taxon>Clostridia</taxon>
        <taxon>Eubacteriales</taxon>
        <taxon>Clostridiaceae</taxon>
        <taxon>Clostridium</taxon>
    </lineage>
</organism>
<dbReference type="AlphaFoldDB" id="A0A2A7MHB0"/>
<keyword evidence="2" id="KW-0813">Transport</keyword>
<dbReference type="GO" id="GO:0006865">
    <property type="term" value="P:amino acid transport"/>
    <property type="evidence" value="ECO:0007669"/>
    <property type="project" value="UniProtKB-KW"/>
</dbReference>
<dbReference type="InterPro" id="IPR051010">
    <property type="entry name" value="BCAA_transport"/>
</dbReference>
<keyword evidence="3 6" id="KW-0732">Signal</keyword>
<dbReference type="PANTHER" id="PTHR30483:SF6">
    <property type="entry name" value="PERIPLASMIC BINDING PROTEIN OF ABC TRANSPORTER FOR NATURAL AMINO ACIDS"/>
    <property type="match status" value="1"/>
</dbReference>
<evidence type="ECO:0000256" key="2">
    <source>
        <dbReference type="ARBA" id="ARBA00022448"/>
    </source>
</evidence>
<dbReference type="PANTHER" id="PTHR30483">
    <property type="entry name" value="LEUCINE-SPECIFIC-BINDING PROTEIN"/>
    <property type="match status" value="1"/>
</dbReference>
<dbReference type="Proteomes" id="UP000220840">
    <property type="component" value="Unassembled WGS sequence"/>
</dbReference>
<dbReference type="PROSITE" id="PS51257">
    <property type="entry name" value="PROKAR_LIPOPROTEIN"/>
    <property type="match status" value="1"/>
</dbReference>
<feature type="signal peptide" evidence="6">
    <location>
        <begin position="1"/>
        <end position="22"/>
    </location>
</feature>
<dbReference type="Pfam" id="PF13458">
    <property type="entry name" value="Peripla_BP_6"/>
    <property type="match status" value="1"/>
</dbReference>
<dbReference type="InterPro" id="IPR028082">
    <property type="entry name" value="Peripla_BP_I"/>
</dbReference>
<feature type="chain" id="PRO_5038880869" evidence="6">
    <location>
        <begin position="23"/>
        <end position="395"/>
    </location>
</feature>
<keyword evidence="4" id="KW-0029">Amino-acid transport</keyword>
<comment type="caution">
    <text evidence="8">The sequence shown here is derived from an EMBL/GenBank/DDBJ whole genome shotgun (WGS) entry which is preliminary data.</text>
</comment>
<feature type="region of interest" description="Disordered" evidence="5">
    <location>
        <begin position="21"/>
        <end position="48"/>
    </location>
</feature>
<evidence type="ECO:0000256" key="3">
    <source>
        <dbReference type="ARBA" id="ARBA00022729"/>
    </source>
</evidence>
<keyword evidence="9" id="KW-1185">Reference proteome</keyword>
<reference evidence="8 9" key="1">
    <citation type="submission" date="2017-10" db="EMBL/GenBank/DDBJ databases">
        <title>Effective Description of Clostridium neonatale sp. nov. linked to necrotizing enterocolitis in neonates and a clarification of species assignable to the genus Clostridium (Prazmowski 1880) emend. Lawson and Rainey 2016.</title>
        <authorList>
            <person name="Bernard K."/>
            <person name="Burdz T."/>
            <person name="Wiebe D."/>
            <person name="Balcewich B."/>
            <person name="Alfa M."/>
            <person name="Bernier A.-M."/>
        </authorList>
    </citation>
    <scope>NUCLEOTIDE SEQUENCE [LARGE SCALE GENOMIC DNA]</scope>
    <source>
        <strain evidence="8 9">LCDC99A005</strain>
    </source>
</reference>
<feature type="compositionally biased region" description="Low complexity" evidence="5">
    <location>
        <begin position="21"/>
        <end position="46"/>
    </location>
</feature>
<protein>
    <submittedName>
        <fullName evidence="8">Amino acid-binding protein</fullName>
    </submittedName>
</protein>
<proteinExistence type="inferred from homology"/>
<dbReference type="OrthoDB" id="9783240at2"/>
<dbReference type="InterPro" id="IPR000709">
    <property type="entry name" value="Leu_Ile_Val-bd"/>
</dbReference>